<dbReference type="EMBL" id="CAMXCT030003780">
    <property type="protein sequence ID" value="CAL4793536.1"/>
    <property type="molecule type" value="Genomic_DNA"/>
</dbReference>
<sequence>MVLCERLRGLPKQEVQELFAKIAEKDLSDALVVSPASWEKITKEPAFRSGLSSDAPSLAH</sequence>
<dbReference type="EMBL" id="CAMXCT020003780">
    <property type="protein sequence ID" value="CAL1159599.1"/>
    <property type="molecule type" value="Genomic_DNA"/>
</dbReference>
<reference evidence="1" key="1">
    <citation type="submission" date="2022-10" db="EMBL/GenBank/DDBJ databases">
        <authorList>
            <person name="Chen Y."/>
            <person name="Dougan E. K."/>
            <person name="Chan C."/>
            <person name="Rhodes N."/>
            <person name="Thang M."/>
        </authorList>
    </citation>
    <scope>NUCLEOTIDE SEQUENCE</scope>
</reference>
<dbReference type="EMBL" id="CAMXCT010003780">
    <property type="protein sequence ID" value="CAI4006224.1"/>
    <property type="molecule type" value="Genomic_DNA"/>
</dbReference>
<protein>
    <submittedName>
        <fullName evidence="1">Uncharacterized protein</fullName>
    </submittedName>
</protein>
<proteinExistence type="predicted"/>
<organism evidence="1">
    <name type="scientific">Cladocopium goreaui</name>
    <dbReference type="NCBI Taxonomy" id="2562237"/>
    <lineage>
        <taxon>Eukaryota</taxon>
        <taxon>Sar</taxon>
        <taxon>Alveolata</taxon>
        <taxon>Dinophyceae</taxon>
        <taxon>Suessiales</taxon>
        <taxon>Symbiodiniaceae</taxon>
        <taxon>Cladocopium</taxon>
    </lineage>
</organism>
<gene>
    <name evidence="1" type="ORF">C1SCF055_LOCUS31882</name>
</gene>
<evidence type="ECO:0000313" key="1">
    <source>
        <dbReference type="EMBL" id="CAI4006224.1"/>
    </source>
</evidence>
<accession>A0A9P1GDD3</accession>
<keyword evidence="3" id="KW-1185">Reference proteome</keyword>
<evidence type="ECO:0000313" key="2">
    <source>
        <dbReference type="EMBL" id="CAL1159599.1"/>
    </source>
</evidence>
<evidence type="ECO:0000313" key="3">
    <source>
        <dbReference type="Proteomes" id="UP001152797"/>
    </source>
</evidence>
<reference evidence="2" key="2">
    <citation type="submission" date="2024-04" db="EMBL/GenBank/DDBJ databases">
        <authorList>
            <person name="Chen Y."/>
            <person name="Shah S."/>
            <person name="Dougan E. K."/>
            <person name="Thang M."/>
            <person name="Chan C."/>
        </authorList>
    </citation>
    <scope>NUCLEOTIDE SEQUENCE [LARGE SCALE GENOMIC DNA]</scope>
</reference>
<dbReference type="Proteomes" id="UP001152797">
    <property type="component" value="Unassembled WGS sequence"/>
</dbReference>
<dbReference type="AlphaFoldDB" id="A0A9P1GDD3"/>
<name>A0A9P1GDD3_9DINO</name>
<comment type="caution">
    <text evidence="1">The sequence shown here is derived from an EMBL/GenBank/DDBJ whole genome shotgun (WGS) entry which is preliminary data.</text>
</comment>